<dbReference type="KEGG" id="lxl:KDY119_02575"/>
<feature type="transmembrane region" description="Helical" evidence="2">
    <location>
        <begin position="282"/>
        <end position="299"/>
    </location>
</feature>
<organism evidence="4 5">
    <name type="scientific">Luteimicrobium xylanilyticum</name>
    <dbReference type="NCBI Taxonomy" id="1133546"/>
    <lineage>
        <taxon>Bacteria</taxon>
        <taxon>Bacillati</taxon>
        <taxon>Actinomycetota</taxon>
        <taxon>Actinomycetes</taxon>
        <taxon>Micrococcales</taxon>
        <taxon>Luteimicrobium</taxon>
    </lineage>
</organism>
<feature type="transmembrane region" description="Helical" evidence="2">
    <location>
        <begin position="345"/>
        <end position="365"/>
    </location>
</feature>
<feature type="transmembrane region" description="Helical" evidence="2">
    <location>
        <begin position="102"/>
        <end position="122"/>
    </location>
</feature>
<feature type="transmembrane region" description="Helical" evidence="2">
    <location>
        <begin position="216"/>
        <end position="234"/>
    </location>
</feature>
<dbReference type="AlphaFoldDB" id="A0A5P9QCM4"/>
<name>A0A5P9QCM4_9MICO</name>
<dbReference type="EMBL" id="CP045529">
    <property type="protein sequence ID" value="QFU99049.1"/>
    <property type="molecule type" value="Genomic_DNA"/>
</dbReference>
<evidence type="ECO:0000256" key="2">
    <source>
        <dbReference type="SAM" id="Phobius"/>
    </source>
</evidence>
<reference evidence="4 5" key="1">
    <citation type="submission" date="2019-10" db="EMBL/GenBank/DDBJ databases">
        <title>Genome sequence of Luteimicrobium xylanilyticum HY-24.</title>
        <authorList>
            <person name="Kim D.Y."/>
            <person name="Park H.-Y."/>
        </authorList>
    </citation>
    <scope>NUCLEOTIDE SEQUENCE [LARGE SCALE GENOMIC DNA]</scope>
    <source>
        <strain evidence="4 5">HY-24</strain>
    </source>
</reference>
<feature type="compositionally biased region" description="Low complexity" evidence="1">
    <location>
        <begin position="30"/>
        <end position="54"/>
    </location>
</feature>
<feature type="transmembrane region" description="Helical" evidence="2">
    <location>
        <begin position="61"/>
        <end position="82"/>
    </location>
</feature>
<dbReference type="InterPro" id="IPR002656">
    <property type="entry name" value="Acyl_transf_3_dom"/>
</dbReference>
<dbReference type="InterPro" id="IPR050879">
    <property type="entry name" value="Acyltransferase_3"/>
</dbReference>
<dbReference type="PANTHER" id="PTHR23028">
    <property type="entry name" value="ACETYLTRANSFERASE"/>
    <property type="match status" value="1"/>
</dbReference>
<keyword evidence="2" id="KW-0472">Membrane</keyword>
<feature type="transmembrane region" description="Helical" evidence="2">
    <location>
        <begin position="142"/>
        <end position="160"/>
    </location>
</feature>
<evidence type="ECO:0000313" key="4">
    <source>
        <dbReference type="EMBL" id="QFU99049.1"/>
    </source>
</evidence>
<dbReference type="RefSeq" id="WP_153022400.1">
    <property type="nucleotide sequence ID" value="NZ_BAABIH010000006.1"/>
</dbReference>
<dbReference type="OrthoDB" id="9807745at2"/>
<gene>
    <name evidence="4" type="ORF">KDY119_02575</name>
</gene>
<feature type="domain" description="Acyltransferase 3" evidence="3">
    <location>
        <begin position="64"/>
        <end position="392"/>
    </location>
</feature>
<dbReference type="Pfam" id="PF01757">
    <property type="entry name" value="Acyl_transf_3"/>
    <property type="match status" value="1"/>
</dbReference>
<feature type="transmembrane region" description="Helical" evidence="2">
    <location>
        <begin position="319"/>
        <end position="338"/>
    </location>
</feature>
<keyword evidence="5" id="KW-1185">Reference proteome</keyword>
<protein>
    <recommendedName>
        <fullName evidence="3">Acyltransferase 3 domain-containing protein</fullName>
    </recommendedName>
</protein>
<feature type="transmembrane region" description="Helical" evidence="2">
    <location>
        <begin position="189"/>
        <end position="209"/>
    </location>
</feature>
<accession>A0A5P9QCM4</accession>
<dbReference type="GO" id="GO:0016747">
    <property type="term" value="F:acyltransferase activity, transferring groups other than amino-acyl groups"/>
    <property type="evidence" value="ECO:0007669"/>
    <property type="project" value="InterPro"/>
</dbReference>
<feature type="transmembrane region" description="Helical" evidence="2">
    <location>
        <begin position="377"/>
        <end position="399"/>
    </location>
</feature>
<dbReference type="GO" id="GO:0016020">
    <property type="term" value="C:membrane"/>
    <property type="evidence" value="ECO:0007669"/>
    <property type="project" value="TreeGrafter"/>
</dbReference>
<evidence type="ECO:0000313" key="5">
    <source>
        <dbReference type="Proteomes" id="UP000326702"/>
    </source>
</evidence>
<feature type="transmembrane region" description="Helical" evidence="2">
    <location>
        <begin position="254"/>
        <end position="275"/>
    </location>
</feature>
<evidence type="ECO:0000256" key="1">
    <source>
        <dbReference type="SAM" id="MobiDB-lite"/>
    </source>
</evidence>
<evidence type="ECO:0000259" key="3">
    <source>
        <dbReference type="Pfam" id="PF01757"/>
    </source>
</evidence>
<feature type="compositionally biased region" description="Low complexity" evidence="1">
    <location>
        <begin position="10"/>
        <end position="21"/>
    </location>
</feature>
<keyword evidence="2" id="KW-1133">Transmembrane helix</keyword>
<proteinExistence type="predicted"/>
<dbReference type="PANTHER" id="PTHR23028:SF53">
    <property type="entry name" value="ACYL_TRANSF_3 DOMAIN-CONTAINING PROTEIN"/>
    <property type="match status" value="1"/>
</dbReference>
<dbReference type="GO" id="GO:0009103">
    <property type="term" value="P:lipopolysaccharide biosynthetic process"/>
    <property type="evidence" value="ECO:0007669"/>
    <property type="project" value="TreeGrafter"/>
</dbReference>
<sequence>MTAPAPTPTTPATSTTSTTSTLADTRATGAPTTRTSSIPTPSAPANDATTPTAPRQQRERFALVDGLRLLAALGVVLYHFTARTNPAWHTDVARVFPNFGSVTVYGALGVELFFMISGFVILMSAWGRSVPSFVASRIGRLYPAYWLGVLSTGFLLLVVWPRKDLGVHDVAANLTMAQSAFGINDVDGVYWTLWTELRFYLLVGLLMIWGFTPRRVTGLCAVWPPVAWFLAVGLPQVGVHVDWSSWPGGINWPAALLVDQYAGLFAAGMMVFLVARHGVTPARLAVLASNVTLVVWQLAPRLQGRFAGTTEHAVSTGVIRVGLLVALGVLLAVTWTPLRRVRWNWLVLAGALTYPVYLLHEWWGWWLIHLFPAGVPAYLTLATTLFVVLLVAALVHHGVERRAGPALRRLVGDALTRTSEALSRVVPRPRES</sequence>
<feature type="region of interest" description="Disordered" evidence="1">
    <location>
        <begin position="1"/>
        <end position="56"/>
    </location>
</feature>
<keyword evidence="2" id="KW-0812">Transmembrane</keyword>
<dbReference type="Proteomes" id="UP000326702">
    <property type="component" value="Chromosome"/>
</dbReference>